<dbReference type="InterPro" id="IPR046847">
    <property type="entry name" value="Xre-like_HTH"/>
</dbReference>
<feature type="domain" description="Antitoxin Xre-like helix-turn-helix" evidence="2">
    <location>
        <begin position="39"/>
        <end position="103"/>
    </location>
</feature>
<gene>
    <name evidence="3" type="ORF">D3877_09410</name>
</gene>
<evidence type="ECO:0000313" key="4">
    <source>
        <dbReference type="Proteomes" id="UP000283458"/>
    </source>
</evidence>
<evidence type="ECO:0000313" key="3">
    <source>
        <dbReference type="EMBL" id="RJF85274.1"/>
    </source>
</evidence>
<dbReference type="Pfam" id="PF20432">
    <property type="entry name" value="Xre-like-HTH"/>
    <property type="match status" value="1"/>
</dbReference>
<dbReference type="Pfam" id="PF09722">
    <property type="entry name" value="Xre_MbcA_ParS_C"/>
    <property type="match status" value="1"/>
</dbReference>
<accession>A0A418W5N5</accession>
<sequence length="161" mass="17657">MPNRTSGAMVASGAEGVERVTALLGGAQVFRRPPKTPLDAHDMLSDGMPSAALVRLFGNLGILQRSPSLEKAVGMSLRTFQRRKDTPTKPLSQEQGGRAWKFAEILAKATEVFGSQDEAERWLDRPAMGLDQRRPIELLTTPAGVEMVEDFLTRLEYGVYA</sequence>
<dbReference type="OrthoDB" id="5918037at2"/>
<comment type="caution">
    <text evidence="3">The sequence shown here is derived from an EMBL/GenBank/DDBJ whole genome shotgun (WGS) entry which is preliminary data.</text>
</comment>
<feature type="domain" description="Antitoxin Xre/MbcA/ParS-like toxin-binding" evidence="1">
    <location>
        <begin position="109"/>
        <end position="158"/>
    </location>
</feature>
<evidence type="ECO:0000259" key="1">
    <source>
        <dbReference type="Pfam" id="PF09722"/>
    </source>
</evidence>
<dbReference type="NCBIfam" id="TIGR02293">
    <property type="entry name" value="TAS_TIGR02293"/>
    <property type="match status" value="1"/>
</dbReference>
<dbReference type="InterPro" id="IPR011979">
    <property type="entry name" value="Antitox_Xre"/>
</dbReference>
<evidence type="ECO:0000259" key="2">
    <source>
        <dbReference type="Pfam" id="PF20432"/>
    </source>
</evidence>
<organism evidence="3 4">
    <name type="scientific">Azospirillum cavernae</name>
    <dbReference type="NCBI Taxonomy" id="2320860"/>
    <lineage>
        <taxon>Bacteria</taxon>
        <taxon>Pseudomonadati</taxon>
        <taxon>Pseudomonadota</taxon>
        <taxon>Alphaproteobacteria</taxon>
        <taxon>Rhodospirillales</taxon>
        <taxon>Azospirillaceae</taxon>
        <taxon>Azospirillum</taxon>
    </lineage>
</organism>
<dbReference type="RefSeq" id="WP_119830899.1">
    <property type="nucleotide sequence ID" value="NZ_QYUL01000001.1"/>
</dbReference>
<dbReference type="EMBL" id="QYUL01000001">
    <property type="protein sequence ID" value="RJF85274.1"/>
    <property type="molecule type" value="Genomic_DNA"/>
</dbReference>
<dbReference type="InterPro" id="IPR024467">
    <property type="entry name" value="Xre/MbcA/ParS-like_toxin-bd"/>
</dbReference>
<dbReference type="GO" id="GO:0003677">
    <property type="term" value="F:DNA binding"/>
    <property type="evidence" value="ECO:0007669"/>
    <property type="project" value="InterPro"/>
</dbReference>
<keyword evidence="4" id="KW-1185">Reference proteome</keyword>
<protein>
    <submittedName>
        <fullName evidence="3">DUF2384 domain-containing protein</fullName>
    </submittedName>
</protein>
<name>A0A418W5N5_9PROT</name>
<dbReference type="Proteomes" id="UP000283458">
    <property type="component" value="Unassembled WGS sequence"/>
</dbReference>
<reference evidence="3 4" key="1">
    <citation type="submission" date="2018-09" db="EMBL/GenBank/DDBJ databases">
        <authorList>
            <person name="Zhu H."/>
        </authorList>
    </citation>
    <scope>NUCLEOTIDE SEQUENCE [LARGE SCALE GENOMIC DNA]</scope>
    <source>
        <strain evidence="3 4">K2W22B-5</strain>
    </source>
</reference>
<dbReference type="AlphaFoldDB" id="A0A418W5N5"/>
<proteinExistence type="predicted"/>